<dbReference type="EMBL" id="JAUSVY010000003">
    <property type="protein sequence ID" value="MDQ0504724.1"/>
    <property type="molecule type" value="Genomic_DNA"/>
</dbReference>
<evidence type="ECO:0000256" key="1">
    <source>
        <dbReference type="SAM" id="Coils"/>
    </source>
</evidence>
<evidence type="ECO:0000313" key="4">
    <source>
        <dbReference type="Proteomes" id="UP001241747"/>
    </source>
</evidence>
<keyword evidence="4" id="KW-1185">Reference proteome</keyword>
<keyword evidence="3" id="KW-0540">Nuclease</keyword>
<sequence>MIEQIMYFALGVLIATLVALLVLPAVWHRAVRLTTRRVEAAVPVSLFEVQADKDQQRAFFALNQRRLELQADAMRGTIVAHATTIERQRQRIVELEQAKAALEEQSRRLEGLNAEQAVLLGELQDQVEDRASAADRLDQERGSHLSDLTEANEMIARLQSDVERLTAAVAARDARLAELEAVQGQHAALPATGSDDADIALRSALTELAAKVVVLTAQVEGAQSPIPALVGGTPAGEATLAGRIRALLDETPQAAE</sequence>
<dbReference type="GO" id="GO:0004527">
    <property type="term" value="F:exonuclease activity"/>
    <property type="evidence" value="ECO:0007669"/>
    <property type="project" value="UniProtKB-KW"/>
</dbReference>
<dbReference type="RefSeq" id="WP_237346461.1">
    <property type="nucleotide sequence ID" value="NZ_JABWGX010000019.1"/>
</dbReference>
<organism evidence="3 4">
    <name type="scientific">Xanthobacter agilis</name>
    <dbReference type="NCBI Taxonomy" id="47492"/>
    <lineage>
        <taxon>Bacteria</taxon>
        <taxon>Pseudomonadati</taxon>
        <taxon>Pseudomonadota</taxon>
        <taxon>Alphaproteobacteria</taxon>
        <taxon>Hyphomicrobiales</taxon>
        <taxon>Xanthobacteraceae</taxon>
        <taxon>Xanthobacter</taxon>
    </lineage>
</organism>
<dbReference type="Gene3D" id="1.10.287.1490">
    <property type="match status" value="1"/>
</dbReference>
<gene>
    <name evidence="3" type="ORF">QOZ94_001506</name>
</gene>
<keyword evidence="2" id="KW-1133">Transmembrane helix</keyword>
<evidence type="ECO:0000256" key="2">
    <source>
        <dbReference type="SAM" id="Phobius"/>
    </source>
</evidence>
<comment type="caution">
    <text evidence="3">The sequence shown here is derived from an EMBL/GenBank/DDBJ whole genome shotgun (WGS) entry which is preliminary data.</text>
</comment>
<proteinExistence type="predicted"/>
<feature type="coiled-coil region" evidence="1">
    <location>
        <begin position="85"/>
        <end position="122"/>
    </location>
</feature>
<accession>A0ABU0LC55</accession>
<name>A0ABU0LC55_XANAG</name>
<keyword evidence="2" id="KW-0472">Membrane</keyword>
<protein>
    <submittedName>
        <fullName evidence="3">DNA repair exonuclease SbcCD ATPase subunit</fullName>
    </submittedName>
</protein>
<evidence type="ECO:0000313" key="3">
    <source>
        <dbReference type="EMBL" id="MDQ0504724.1"/>
    </source>
</evidence>
<keyword evidence="1" id="KW-0175">Coiled coil</keyword>
<dbReference type="Proteomes" id="UP001241747">
    <property type="component" value="Unassembled WGS sequence"/>
</dbReference>
<keyword evidence="2" id="KW-0812">Transmembrane</keyword>
<keyword evidence="3" id="KW-0378">Hydrolase</keyword>
<feature type="transmembrane region" description="Helical" evidence="2">
    <location>
        <begin position="6"/>
        <end position="27"/>
    </location>
</feature>
<keyword evidence="3" id="KW-0269">Exonuclease</keyword>
<reference evidence="3 4" key="1">
    <citation type="submission" date="2023-07" db="EMBL/GenBank/DDBJ databases">
        <title>Genomic Encyclopedia of Type Strains, Phase IV (KMG-IV): sequencing the most valuable type-strain genomes for metagenomic binning, comparative biology and taxonomic classification.</title>
        <authorList>
            <person name="Goeker M."/>
        </authorList>
    </citation>
    <scope>NUCLEOTIDE SEQUENCE [LARGE SCALE GENOMIC DNA]</scope>
    <source>
        <strain evidence="3 4">DSM 3770</strain>
    </source>
</reference>